<evidence type="ECO:0000313" key="2">
    <source>
        <dbReference type="EMBL" id="MPN00383.1"/>
    </source>
</evidence>
<organism evidence="2">
    <name type="scientific">bioreactor metagenome</name>
    <dbReference type="NCBI Taxonomy" id="1076179"/>
    <lineage>
        <taxon>unclassified sequences</taxon>
        <taxon>metagenomes</taxon>
        <taxon>ecological metagenomes</taxon>
    </lineage>
</organism>
<reference evidence="2" key="1">
    <citation type="submission" date="2019-08" db="EMBL/GenBank/DDBJ databases">
        <authorList>
            <person name="Kucharzyk K."/>
            <person name="Murdoch R.W."/>
            <person name="Higgins S."/>
            <person name="Loffler F."/>
        </authorList>
    </citation>
    <scope>NUCLEOTIDE SEQUENCE</scope>
</reference>
<proteinExistence type="predicted"/>
<sequence length="191" mass="21546">MRVNADLRPSRLVKSIPRYIQRSVFTMIRIFVVYRPFQFFVSFGLFFFLVGFLLGLRFLVYYLGGHGQGMTQSLILAAVLMIIGAFFGLMAFMADLLSVNRMLLEDIQYQQRKQRCNGETGNDRADRNLSEDLDVPGCFNLSEDFDVSGCFNLSEDFDVSGGFNIPEDLNLFGGFSISEDFNVSGGIQFGV</sequence>
<comment type="caution">
    <text evidence="2">The sequence shown here is derived from an EMBL/GenBank/DDBJ whole genome shotgun (WGS) entry which is preliminary data.</text>
</comment>
<evidence type="ECO:0008006" key="3">
    <source>
        <dbReference type="Google" id="ProtNLM"/>
    </source>
</evidence>
<accession>A0A645EIH2</accession>
<name>A0A645EIH2_9ZZZZ</name>
<dbReference type="EMBL" id="VSSQ01046415">
    <property type="protein sequence ID" value="MPN00383.1"/>
    <property type="molecule type" value="Genomic_DNA"/>
</dbReference>
<evidence type="ECO:0000256" key="1">
    <source>
        <dbReference type="SAM" id="Phobius"/>
    </source>
</evidence>
<keyword evidence="1" id="KW-1133">Transmembrane helix</keyword>
<feature type="transmembrane region" description="Helical" evidence="1">
    <location>
        <begin position="37"/>
        <end position="62"/>
    </location>
</feature>
<feature type="transmembrane region" description="Helical" evidence="1">
    <location>
        <begin position="74"/>
        <end position="94"/>
    </location>
</feature>
<gene>
    <name evidence="2" type="ORF">SDC9_147577</name>
</gene>
<keyword evidence="1" id="KW-0812">Transmembrane</keyword>
<keyword evidence="1" id="KW-0472">Membrane</keyword>
<protein>
    <recommendedName>
        <fullName evidence="3">Glycosyltransferase 2-like domain-containing protein</fullName>
    </recommendedName>
</protein>
<dbReference type="AlphaFoldDB" id="A0A645EIH2"/>